<evidence type="ECO:0000256" key="7">
    <source>
        <dbReference type="ARBA" id="ARBA00022741"/>
    </source>
</evidence>
<dbReference type="Gene3D" id="3.20.20.70">
    <property type="entry name" value="Aldolase class I"/>
    <property type="match status" value="1"/>
</dbReference>
<proteinExistence type="inferred from homology"/>
<keyword evidence="5" id="KW-0808">Transferase</keyword>
<sequence>MANNLSSSPSTLDLSLYLVTNSDNLPPGCLFEQTVEEAIIGGVTIVQLREKHLSTSLFLHRANLLRQICKSPVKLIINDRIDIALASQADGVHLGQQDMPIPVARKILGPLAIIGKSVNTIDEALLAVQEGATYLGIGTCWPTATKLIPNHKIIGPRGVKSIRDELYRLGYSIPMVVIGGINTNNLIRTLYGSISNQFYTTTHSESTIGLAVVSAVMSSSNPRQAATDLKKLIHDFSNWLQTKYISLIDSNFNPQISNSINQFIQNNNSKLIHHITNTVVQNDCANLALALGCSPLMSSNLNELEDLVSAHSGSLIFNIGTFNINQIDAMKLAGRKANLIGKPIIFDPVGVNATQERIRLANELLNHVQMSVIKGNQAEIATLLNCKTALINSCGVDAKGQLAEPAKIVSQLARREHCVVAMTGETDWISDGSYIIKLQNGIKKLSSITGSGCMTGTSIGCFASVIGQTQQNDSKNGLLTLLDHNASRRLLISAILGISTINISAEITDRWAQDHPEFGPNLLRVKMIDRIYQAEKTGFWDKVREEIKISVYLNEECDSTFS</sequence>
<dbReference type="GO" id="GO:0004789">
    <property type="term" value="F:thiamine-phosphate diphosphorylase activity"/>
    <property type="evidence" value="ECO:0007669"/>
    <property type="project" value="UniProtKB-EC"/>
</dbReference>
<evidence type="ECO:0000259" key="15">
    <source>
        <dbReference type="Pfam" id="PF02581"/>
    </source>
</evidence>
<evidence type="ECO:0000256" key="13">
    <source>
        <dbReference type="ARBA" id="ARBA00047851"/>
    </source>
</evidence>
<keyword evidence="7" id="KW-0547">Nucleotide-binding</keyword>
<comment type="catalytic activity">
    <reaction evidence="1">
        <text>5-(2-hydroxyethyl)-4-methylthiazole + ATP = 4-methyl-5-(2-phosphooxyethyl)-thiazole + ADP + H(+)</text>
        <dbReference type="Rhea" id="RHEA:24212"/>
        <dbReference type="ChEBI" id="CHEBI:15378"/>
        <dbReference type="ChEBI" id="CHEBI:17957"/>
        <dbReference type="ChEBI" id="CHEBI:30616"/>
        <dbReference type="ChEBI" id="CHEBI:58296"/>
        <dbReference type="ChEBI" id="CHEBI:456216"/>
        <dbReference type="EC" id="2.7.1.50"/>
    </reaction>
</comment>
<keyword evidence="9" id="KW-0067">ATP-binding</keyword>
<comment type="pathway">
    <text evidence="3">Cofactor biosynthesis; thiamine diphosphate biosynthesis; 4-methyl-5-(2-phosphoethyl)-thiazole from 5-(2-hydroxyethyl)-4-methylthiazole: step 1/1.</text>
</comment>
<dbReference type="GO" id="GO:0005737">
    <property type="term" value="C:cytoplasm"/>
    <property type="evidence" value="ECO:0007669"/>
    <property type="project" value="TreeGrafter"/>
</dbReference>
<dbReference type="SUPFAM" id="SSF53613">
    <property type="entry name" value="Ribokinase-like"/>
    <property type="match status" value="1"/>
</dbReference>
<comment type="pathway">
    <text evidence="4">Cofactor biosynthesis; thiamine diphosphate biosynthesis; thiamine phosphate from 4-amino-2-methyl-5-diphosphomethylpyrimidine and 4-methyl-5-(2-phosphoethyl)-thiazole: step 1/1.</text>
</comment>
<reference evidence="16" key="1">
    <citation type="submission" date="2021-03" db="EMBL/GenBank/DDBJ databases">
        <title>Draft genome sequence of rust myrtle Austropuccinia psidii MF-1, a brazilian biotype.</title>
        <authorList>
            <person name="Quecine M.C."/>
            <person name="Pachon D.M.R."/>
            <person name="Bonatelli M.L."/>
            <person name="Correr F.H."/>
            <person name="Franceschini L.M."/>
            <person name="Leite T.F."/>
            <person name="Margarido G.R.A."/>
            <person name="Almeida C.A."/>
            <person name="Ferrarezi J.A."/>
            <person name="Labate C.A."/>
        </authorList>
    </citation>
    <scope>NUCLEOTIDE SEQUENCE</scope>
    <source>
        <strain evidence="16">MF-1</strain>
    </source>
</reference>
<dbReference type="GO" id="GO:0004417">
    <property type="term" value="F:hydroxyethylthiazole kinase activity"/>
    <property type="evidence" value="ECO:0007669"/>
    <property type="project" value="UniProtKB-EC"/>
</dbReference>
<evidence type="ECO:0000256" key="14">
    <source>
        <dbReference type="ARBA" id="ARBA00047883"/>
    </source>
</evidence>
<dbReference type="GO" id="GO:0005524">
    <property type="term" value="F:ATP binding"/>
    <property type="evidence" value="ECO:0007669"/>
    <property type="project" value="UniProtKB-KW"/>
</dbReference>
<evidence type="ECO:0000256" key="6">
    <source>
        <dbReference type="ARBA" id="ARBA00022723"/>
    </source>
</evidence>
<comment type="catalytic activity">
    <reaction evidence="14">
        <text>2-[(2R,5Z)-2-carboxy-4-methylthiazol-5(2H)-ylidene]ethyl phosphate + 4-amino-2-methyl-5-(diphosphooxymethyl)pyrimidine + 2 H(+) = thiamine phosphate + CO2 + diphosphate</text>
        <dbReference type="Rhea" id="RHEA:47844"/>
        <dbReference type="ChEBI" id="CHEBI:15378"/>
        <dbReference type="ChEBI" id="CHEBI:16526"/>
        <dbReference type="ChEBI" id="CHEBI:33019"/>
        <dbReference type="ChEBI" id="CHEBI:37575"/>
        <dbReference type="ChEBI" id="CHEBI:57841"/>
        <dbReference type="ChEBI" id="CHEBI:62899"/>
        <dbReference type="EC" id="2.5.1.3"/>
    </reaction>
</comment>
<comment type="caution">
    <text evidence="16">The sequence shown here is derived from an EMBL/GenBank/DDBJ whole genome shotgun (WGS) entry which is preliminary data.</text>
</comment>
<dbReference type="AlphaFoldDB" id="A0A9Q3JIE3"/>
<dbReference type="InterPro" id="IPR034291">
    <property type="entry name" value="TMP_synthase"/>
</dbReference>
<keyword evidence="10" id="KW-0460">Magnesium</keyword>
<dbReference type="HAMAP" id="MF_00228">
    <property type="entry name" value="Thz_kinase"/>
    <property type="match status" value="1"/>
</dbReference>
<feature type="domain" description="Thiamine phosphate synthase/TenI" evidence="15">
    <location>
        <begin position="16"/>
        <end position="187"/>
    </location>
</feature>
<comment type="cofactor">
    <cofactor evidence="2">
        <name>Mg(2+)</name>
        <dbReference type="ChEBI" id="CHEBI:18420"/>
    </cofactor>
</comment>
<evidence type="ECO:0000313" key="17">
    <source>
        <dbReference type="Proteomes" id="UP000765509"/>
    </source>
</evidence>
<dbReference type="GO" id="GO:0009228">
    <property type="term" value="P:thiamine biosynthetic process"/>
    <property type="evidence" value="ECO:0007669"/>
    <property type="project" value="UniProtKB-KW"/>
</dbReference>
<dbReference type="PANTHER" id="PTHR20857">
    <property type="entry name" value="THIAMINE-PHOSPHATE PYROPHOSPHORYLASE"/>
    <property type="match status" value="1"/>
</dbReference>
<dbReference type="InterPro" id="IPR029056">
    <property type="entry name" value="Ribokinase-like"/>
</dbReference>
<dbReference type="InterPro" id="IPR022998">
    <property type="entry name" value="ThiamineP_synth_TenI"/>
</dbReference>
<evidence type="ECO:0000313" key="16">
    <source>
        <dbReference type="EMBL" id="MBW0562105.1"/>
    </source>
</evidence>
<dbReference type="InterPro" id="IPR000417">
    <property type="entry name" value="Hyethyz_kinase"/>
</dbReference>
<organism evidence="16 17">
    <name type="scientific">Austropuccinia psidii MF-1</name>
    <dbReference type="NCBI Taxonomy" id="1389203"/>
    <lineage>
        <taxon>Eukaryota</taxon>
        <taxon>Fungi</taxon>
        <taxon>Dikarya</taxon>
        <taxon>Basidiomycota</taxon>
        <taxon>Pucciniomycotina</taxon>
        <taxon>Pucciniomycetes</taxon>
        <taxon>Pucciniales</taxon>
        <taxon>Sphaerophragmiaceae</taxon>
        <taxon>Austropuccinia</taxon>
    </lineage>
</organism>
<keyword evidence="8" id="KW-0418">Kinase</keyword>
<dbReference type="CDD" id="cd01170">
    <property type="entry name" value="THZ_kinase"/>
    <property type="match status" value="1"/>
</dbReference>
<evidence type="ECO:0000256" key="4">
    <source>
        <dbReference type="ARBA" id="ARBA00005165"/>
    </source>
</evidence>
<dbReference type="Gene3D" id="3.40.1190.20">
    <property type="match status" value="1"/>
</dbReference>
<dbReference type="CDD" id="cd00564">
    <property type="entry name" value="TMP_TenI"/>
    <property type="match status" value="1"/>
</dbReference>
<evidence type="ECO:0000256" key="8">
    <source>
        <dbReference type="ARBA" id="ARBA00022777"/>
    </source>
</evidence>
<evidence type="ECO:0000256" key="2">
    <source>
        <dbReference type="ARBA" id="ARBA00001946"/>
    </source>
</evidence>
<dbReference type="PANTHER" id="PTHR20857:SF23">
    <property type="entry name" value="THIAMINE BIOSYNTHETIC BIFUNCTIONAL ENZYME"/>
    <property type="match status" value="1"/>
</dbReference>
<dbReference type="NCBIfam" id="TIGR00693">
    <property type="entry name" value="thiE"/>
    <property type="match status" value="1"/>
</dbReference>
<evidence type="ECO:0000256" key="9">
    <source>
        <dbReference type="ARBA" id="ARBA00022840"/>
    </source>
</evidence>
<dbReference type="PRINTS" id="PR01099">
    <property type="entry name" value="HYETHTZKNASE"/>
</dbReference>
<keyword evidence="17" id="KW-1185">Reference proteome</keyword>
<protein>
    <recommendedName>
        <fullName evidence="15">Thiamine phosphate synthase/TenI domain-containing protein</fullName>
    </recommendedName>
</protein>
<dbReference type="HAMAP" id="MF_00097">
    <property type="entry name" value="TMP_synthase"/>
    <property type="match status" value="1"/>
</dbReference>
<dbReference type="EMBL" id="AVOT02072002">
    <property type="protein sequence ID" value="MBW0562105.1"/>
    <property type="molecule type" value="Genomic_DNA"/>
</dbReference>
<comment type="catalytic activity">
    <reaction evidence="13">
        <text>2-(2-carboxy-4-methylthiazol-5-yl)ethyl phosphate + 4-amino-2-methyl-5-(diphosphooxymethyl)pyrimidine + 2 H(+) = thiamine phosphate + CO2 + diphosphate</text>
        <dbReference type="Rhea" id="RHEA:47848"/>
        <dbReference type="ChEBI" id="CHEBI:15378"/>
        <dbReference type="ChEBI" id="CHEBI:16526"/>
        <dbReference type="ChEBI" id="CHEBI:33019"/>
        <dbReference type="ChEBI" id="CHEBI:37575"/>
        <dbReference type="ChEBI" id="CHEBI:57841"/>
        <dbReference type="ChEBI" id="CHEBI:62890"/>
        <dbReference type="EC" id="2.5.1.3"/>
    </reaction>
</comment>
<dbReference type="Pfam" id="PF02581">
    <property type="entry name" value="TMP-TENI"/>
    <property type="match status" value="1"/>
</dbReference>
<evidence type="ECO:0000256" key="10">
    <source>
        <dbReference type="ARBA" id="ARBA00022842"/>
    </source>
</evidence>
<evidence type="ECO:0000256" key="12">
    <source>
        <dbReference type="ARBA" id="ARBA00047334"/>
    </source>
</evidence>
<dbReference type="GO" id="GO:0000287">
    <property type="term" value="F:magnesium ion binding"/>
    <property type="evidence" value="ECO:0007669"/>
    <property type="project" value="InterPro"/>
</dbReference>
<evidence type="ECO:0000256" key="5">
    <source>
        <dbReference type="ARBA" id="ARBA00022679"/>
    </source>
</evidence>
<keyword evidence="11" id="KW-0784">Thiamine biosynthesis</keyword>
<evidence type="ECO:0000256" key="11">
    <source>
        <dbReference type="ARBA" id="ARBA00022977"/>
    </source>
</evidence>
<dbReference type="InterPro" id="IPR036206">
    <property type="entry name" value="ThiamineP_synth_sf"/>
</dbReference>
<gene>
    <name evidence="16" type="ORF">O181_101820</name>
</gene>
<dbReference type="SUPFAM" id="SSF51391">
    <property type="entry name" value="Thiamin phosphate synthase"/>
    <property type="match status" value="1"/>
</dbReference>
<keyword evidence="6" id="KW-0479">Metal-binding</keyword>
<evidence type="ECO:0000256" key="3">
    <source>
        <dbReference type="ARBA" id="ARBA00004868"/>
    </source>
</evidence>
<dbReference type="OrthoDB" id="4994at2759"/>
<evidence type="ECO:0000256" key="1">
    <source>
        <dbReference type="ARBA" id="ARBA00001771"/>
    </source>
</evidence>
<accession>A0A9Q3JIE3</accession>
<name>A0A9Q3JIE3_9BASI</name>
<dbReference type="Pfam" id="PF02110">
    <property type="entry name" value="HK"/>
    <property type="match status" value="1"/>
</dbReference>
<comment type="catalytic activity">
    <reaction evidence="12">
        <text>4-methyl-5-(2-phosphooxyethyl)-thiazole + 4-amino-2-methyl-5-(diphosphooxymethyl)pyrimidine + H(+) = thiamine phosphate + diphosphate</text>
        <dbReference type="Rhea" id="RHEA:22328"/>
        <dbReference type="ChEBI" id="CHEBI:15378"/>
        <dbReference type="ChEBI" id="CHEBI:33019"/>
        <dbReference type="ChEBI" id="CHEBI:37575"/>
        <dbReference type="ChEBI" id="CHEBI:57841"/>
        <dbReference type="ChEBI" id="CHEBI:58296"/>
        <dbReference type="EC" id="2.5.1.3"/>
    </reaction>
</comment>
<dbReference type="Proteomes" id="UP000765509">
    <property type="component" value="Unassembled WGS sequence"/>
</dbReference>
<dbReference type="InterPro" id="IPR013785">
    <property type="entry name" value="Aldolase_TIM"/>
</dbReference>